<keyword evidence="2" id="KW-1003">Cell membrane</keyword>
<keyword evidence="4 6" id="KW-1133">Transmembrane helix</keyword>
<dbReference type="PANTHER" id="PTHR30250">
    <property type="entry name" value="PST FAMILY PREDICTED COLANIC ACID TRANSPORTER"/>
    <property type="match status" value="1"/>
</dbReference>
<proteinExistence type="predicted"/>
<evidence type="ECO:0000256" key="2">
    <source>
        <dbReference type="ARBA" id="ARBA00022475"/>
    </source>
</evidence>
<keyword evidence="5 6" id="KW-0472">Membrane</keyword>
<feature type="transmembrane region" description="Helical" evidence="6">
    <location>
        <begin position="115"/>
        <end position="137"/>
    </location>
</feature>
<feature type="transmembrane region" description="Helical" evidence="6">
    <location>
        <begin position="286"/>
        <end position="312"/>
    </location>
</feature>
<sequence length="414" mass="43029">MPDPSPLWKRLAGFTLVPAIAAISPLLVLPIVSRTAGPSGWSSAIAGEAVGTVAAITIGYGWASIGPALVSIAKDDAHRGSIYRESIVVRLTIALAALPIMGVICWLIASPGSEWLSVLMGLQGALIALSFAWFAAGTGDPRSIIFFDALPRLLVTIVAAFVIAHIGIVELYPMAGIAVTLIGTGLFTVRVLARYPAPWPRARELSRMFRAGFPVALNDVALSAYSSVPAPLVNVTATPIEAAGFASADKMLKLGQFLPMTLANALQAWIGEAHGPHRRRRMRQALAAHGGFGLLGGILLAVFGSWASLILFGAQAQATTGVLIALGVTFALFSLRTSMTRHVLFPAGESRAVLRATLVATAIGVPAMIGLGIVLGPIGAATGYALTEGAATVLLIRRCVEAMRRLDAAAPIAP</sequence>
<dbReference type="STRING" id="370764.SAMN04489810_3151"/>
<accession>A0A1G8CSN1</accession>
<name>A0A1G8CSN1_9MICO</name>
<evidence type="ECO:0000313" key="8">
    <source>
        <dbReference type="Proteomes" id="UP000199009"/>
    </source>
</evidence>
<reference evidence="7 8" key="1">
    <citation type="submission" date="2016-10" db="EMBL/GenBank/DDBJ databases">
        <authorList>
            <person name="de Groot N.N."/>
        </authorList>
    </citation>
    <scope>NUCLEOTIDE SEQUENCE [LARGE SCALE GENOMIC DNA]</scope>
    <source>
        <strain evidence="7 8">DSM 23142</strain>
    </source>
</reference>
<keyword evidence="8" id="KW-1185">Reference proteome</keyword>
<evidence type="ECO:0000256" key="6">
    <source>
        <dbReference type="SAM" id="Phobius"/>
    </source>
</evidence>
<dbReference type="GO" id="GO:0005886">
    <property type="term" value="C:plasma membrane"/>
    <property type="evidence" value="ECO:0007669"/>
    <property type="project" value="UniProtKB-SubCell"/>
</dbReference>
<evidence type="ECO:0000256" key="5">
    <source>
        <dbReference type="ARBA" id="ARBA00023136"/>
    </source>
</evidence>
<feature type="transmembrane region" description="Helical" evidence="6">
    <location>
        <begin position="318"/>
        <end position="335"/>
    </location>
</feature>
<dbReference type="Proteomes" id="UP000199009">
    <property type="component" value="Chromosome I"/>
</dbReference>
<evidence type="ECO:0000256" key="4">
    <source>
        <dbReference type="ARBA" id="ARBA00022989"/>
    </source>
</evidence>
<dbReference type="EMBL" id="LT629692">
    <property type="protein sequence ID" value="SDH48179.1"/>
    <property type="molecule type" value="Genomic_DNA"/>
</dbReference>
<feature type="transmembrane region" description="Helical" evidence="6">
    <location>
        <begin position="44"/>
        <end position="66"/>
    </location>
</feature>
<feature type="transmembrane region" description="Helical" evidence="6">
    <location>
        <begin position="149"/>
        <end position="168"/>
    </location>
</feature>
<evidence type="ECO:0000313" key="7">
    <source>
        <dbReference type="EMBL" id="SDH48179.1"/>
    </source>
</evidence>
<feature type="transmembrane region" description="Helical" evidence="6">
    <location>
        <begin position="87"/>
        <end position="109"/>
    </location>
</feature>
<dbReference type="AlphaFoldDB" id="A0A1G8CSN1"/>
<evidence type="ECO:0000256" key="1">
    <source>
        <dbReference type="ARBA" id="ARBA00004651"/>
    </source>
</evidence>
<dbReference type="PANTHER" id="PTHR30250:SF11">
    <property type="entry name" value="O-ANTIGEN TRANSPORTER-RELATED"/>
    <property type="match status" value="1"/>
</dbReference>
<gene>
    <name evidence="7" type="ORF">SAMN04489810_3151</name>
</gene>
<protein>
    <submittedName>
        <fullName evidence="7">Polysaccharide transporter, PST family</fullName>
    </submittedName>
</protein>
<comment type="subcellular location">
    <subcellularLocation>
        <location evidence="1">Cell membrane</location>
        <topology evidence="1">Multi-pass membrane protein</topology>
    </subcellularLocation>
</comment>
<dbReference type="InterPro" id="IPR050833">
    <property type="entry name" value="Poly_Biosynth_Transport"/>
</dbReference>
<evidence type="ECO:0000256" key="3">
    <source>
        <dbReference type="ARBA" id="ARBA00022692"/>
    </source>
</evidence>
<dbReference type="OrthoDB" id="4826415at2"/>
<organism evidence="7 8">
    <name type="scientific">Microbacterium pygmaeum</name>
    <dbReference type="NCBI Taxonomy" id="370764"/>
    <lineage>
        <taxon>Bacteria</taxon>
        <taxon>Bacillati</taxon>
        <taxon>Actinomycetota</taxon>
        <taxon>Actinomycetes</taxon>
        <taxon>Micrococcales</taxon>
        <taxon>Microbacteriaceae</taxon>
        <taxon>Microbacterium</taxon>
    </lineage>
</organism>
<keyword evidence="3 6" id="KW-0812">Transmembrane</keyword>
<feature type="transmembrane region" description="Helical" evidence="6">
    <location>
        <begin position="174"/>
        <end position="193"/>
    </location>
</feature>
<feature type="transmembrane region" description="Helical" evidence="6">
    <location>
        <begin position="356"/>
        <end position="375"/>
    </location>
</feature>
<dbReference type="RefSeq" id="WP_091492141.1">
    <property type="nucleotide sequence ID" value="NZ_LT629692.1"/>
</dbReference>
<feature type="transmembrane region" description="Helical" evidence="6">
    <location>
        <begin position="12"/>
        <end position="32"/>
    </location>
</feature>